<name>A0A2S9XC46_9BACT</name>
<organism evidence="2 3">
    <name type="scientific">Enhygromyxa salina</name>
    <dbReference type="NCBI Taxonomy" id="215803"/>
    <lineage>
        <taxon>Bacteria</taxon>
        <taxon>Pseudomonadati</taxon>
        <taxon>Myxococcota</taxon>
        <taxon>Polyangia</taxon>
        <taxon>Nannocystales</taxon>
        <taxon>Nannocystaceae</taxon>
        <taxon>Enhygromyxa</taxon>
    </lineage>
</organism>
<dbReference type="AlphaFoldDB" id="A0A2S9XC46"/>
<feature type="region of interest" description="Disordered" evidence="1">
    <location>
        <begin position="34"/>
        <end position="108"/>
    </location>
</feature>
<dbReference type="SUPFAM" id="SSF53300">
    <property type="entry name" value="vWA-like"/>
    <property type="match status" value="1"/>
</dbReference>
<protein>
    <recommendedName>
        <fullName evidence="4">VWFA domain-containing protein</fullName>
    </recommendedName>
</protein>
<evidence type="ECO:0008006" key="4">
    <source>
        <dbReference type="Google" id="ProtNLM"/>
    </source>
</evidence>
<dbReference type="Gene3D" id="3.40.50.410">
    <property type="entry name" value="von Willebrand factor, type A domain"/>
    <property type="match status" value="1"/>
</dbReference>
<dbReference type="EMBL" id="PVNK01000282">
    <property type="protein sequence ID" value="PRP90429.1"/>
    <property type="molecule type" value="Genomic_DNA"/>
</dbReference>
<proteinExistence type="predicted"/>
<feature type="compositionally biased region" description="Acidic residues" evidence="1">
    <location>
        <begin position="51"/>
        <end position="92"/>
    </location>
</feature>
<keyword evidence="3" id="KW-1185">Reference proteome</keyword>
<comment type="caution">
    <text evidence="2">The sequence shown here is derived from an EMBL/GenBank/DDBJ whole genome shotgun (WGS) entry which is preliminary data.</text>
</comment>
<dbReference type="InterPro" id="IPR036465">
    <property type="entry name" value="vWFA_dom_sf"/>
</dbReference>
<evidence type="ECO:0000313" key="2">
    <source>
        <dbReference type="EMBL" id="PRP90429.1"/>
    </source>
</evidence>
<dbReference type="Proteomes" id="UP000237968">
    <property type="component" value="Unassembled WGS sequence"/>
</dbReference>
<gene>
    <name evidence="2" type="ORF">ENSA5_65210</name>
</gene>
<accession>A0A2S9XC46</accession>
<sequence>MFVDSSRRPSYVYVGCLILSLAACGDDGGREGSIFTDDSGATTLDTSMSDETAEGDGAEDPGEGDGEGDSGEGADAPGDGDGDGEGDGDDGPLFDIGGQEAGDDGVPMDEQCANVDVLYIIDNSPSMYEEQQTLIANFGNFVADMQSALDGVNSYHIGVITSDDYQDDGWIDDGDDTVNAEVPECQHLGGLVVQAHSGLCTPFVGGDNFITEADDLGTKFECIANVGEDGDSDEYMGDALITLLAEGQQDVGCNANFIRDDAMLIIVMLTDENDSSDSDEDEWFQAVVDAKGTEENVVVLSLIWDGSFNNCDNAFSETDGYTIEAFTEMFTNHAVGNICDDSYAGFFADAIPTIDSACDNFEPIE</sequence>
<dbReference type="PROSITE" id="PS51257">
    <property type="entry name" value="PROKAR_LIPOPROTEIN"/>
    <property type="match status" value="1"/>
</dbReference>
<evidence type="ECO:0000256" key="1">
    <source>
        <dbReference type="SAM" id="MobiDB-lite"/>
    </source>
</evidence>
<reference evidence="2 3" key="1">
    <citation type="submission" date="2018-03" db="EMBL/GenBank/DDBJ databases">
        <title>Draft Genome Sequences of the Obligatory Marine Myxobacteria Enhygromyxa salina SWB005.</title>
        <authorList>
            <person name="Poehlein A."/>
            <person name="Moghaddam J.A."/>
            <person name="Harms H."/>
            <person name="Alanjari M."/>
            <person name="Koenig G.M."/>
            <person name="Daniel R."/>
            <person name="Schaeberle T.F."/>
        </authorList>
    </citation>
    <scope>NUCLEOTIDE SEQUENCE [LARGE SCALE GENOMIC DNA]</scope>
    <source>
        <strain evidence="2 3">SWB005</strain>
    </source>
</reference>
<feature type="compositionally biased region" description="Polar residues" evidence="1">
    <location>
        <begin position="39"/>
        <end position="49"/>
    </location>
</feature>
<evidence type="ECO:0000313" key="3">
    <source>
        <dbReference type="Proteomes" id="UP000237968"/>
    </source>
</evidence>